<keyword evidence="5 13" id="KW-0297">G-protein coupled receptor</keyword>
<dbReference type="EMBL" id="JYDJ01000308">
    <property type="protein sequence ID" value="KRX37475.1"/>
    <property type="molecule type" value="Genomic_DNA"/>
</dbReference>
<dbReference type="PRINTS" id="PR00237">
    <property type="entry name" value="GPCRRHODOPSN"/>
</dbReference>
<evidence type="ECO:0000256" key="15">
    <source>
        <dbReference type="SAM" id="Phobius"/>
    </source>
</evidence>
<dbReference type="PRINTS" id="PR01822">
    <property type="entry name" value="CCYSTOKININR"/>
</dbReference>
<dbReference type="Pfam" id="PF00001">
    <property type="entry name" value="7tm_1"/>
    <property type="match status" value="1"/>
</dbReference>
<feature type="transmembrane region" description="Helical" evidence="15">
    <location>
        <begin position="212"/>
        <end position="237"/>
    </location>
</feature>
<evidence type="ECO:0000256" key="3">
    <source>
        <dbReference type="ARBA" id="ARBA00022692"/>
    </source>
</evidence>
<dbReference type="SUPFAM" id="SSF81321">
    <property type="entry name" value="Family A G protein-coupled receptor-like"/>
    <property type="match status" value="1"/>
</dbReference>
<name>A0A0V0TG06_9BILA</name>
<feature type="transmembrane region" description="Helical" evidence="15">
    <location>
        <begin position="167"/>
        <end position="192"/>
    </location>
</feature>
<evidence type="ECO:0000256" key="11">
    <source>
        <dbReference type="ARBA" id="ARBA00023224"/>
    </source>
</evidence>
<evidence type="ECO:0000256" key="7">
    <source>
        <dbReference type="ARBA" id="ARBA00023139"/>
    </source>
</evidence>
<dbReference type="STRING" id="144512.A0A0V0TG06"/>
<evidence type="ECO:0000256" key="8">
    <source>
        <dbReference type="ARBA" id="ARBA00023157"/>
    </source>
</evidence>
<evidence type="ECO:0000256" key="13">
    <source>
        <dbReference type="RuleBase" id="RU000688"/>
    </source>
</evidence>
<comment type="caution">
    <text evidence="17">The sequence shown here is derived from an EMBL/GenBank/DDBJ whole genome shotgun (WGS) entry which is preliminary data.</text>
</comment>
<organism evidence="17 18">
    <name type="scientific">Trichinella murrelli</name>
    <dbReference type="NCBI Taxonomy" id="144512"/>
    <lineage>
        <taxon>Eukaryota</taxon>
        <taxon>Metazoa</taxon>
        <taxon>Ecdysozoa</taxon>
        <taxon>Nematoda</taxon>
        <taxon>Enoplea</taxon>
        <taxon>Dorylaimia</taxon>
        <taxon>Trichinellida</taxon>
        <taxon>Trichinellidae</taxon>
        <taxon>Trichinella</taxon>
    </lineage>
</organism>
<evidence type="ECO:0000256" key="6">
    <source>
        <dbReference type="ARBA" id="ARBA00023136"/>
    </source>
</evidence>
<keyword evidence="8" id="KW-1015">Disulfide bond</keyword>
<keyword evidence="4 15" id="KW-1133">Transmembrane helix</keyword>
<protein>
    <submittedName>
        <fullName evidence="17">Cholecystokinin receptor</fullName>
    </submittedName>
</protein>
<feature type="compositionally biased region" description="Polar residues" evidence="14">
    <location>
        <begin position="254"/>
        <end position="273"/>
    </location>
</feature>
<keyword evidence="11 13" id="KW-0807">Transducer</keyword>
<feature type="transmembrane region" description="Helical" evidence="15">
    <location>
        <begin position="94"/>
        <end position="116"/>
    </location>
</feature>
<feature type="transmembrane region" description="Helical" evidence="15">
    <location>
        <begin position="128"/>
        <end position="146"/>
    </location>
</feature>
<keyword evidence="18" id="KW-1185">Reference proteome</keyword>
<dbReference type="PANTHER" id="PTHR24238:SF75">
    <property type="entry name" value="CHOLECYSTOKININ-LIKE RECEPTOR AT 17D1-RELATED"/>
    <property type="match status" value="1"/>
</dbReference>
<keyword evidence="12" id="KW-0449">Lipoprotein</keyword>
<keyword evidence="7" id="KW-0564">Palmitate</keyword>
<evidence type="ECO:0000256" key="5">
    <source>
        <dbReference type="ARBA" id="ARBA00023040"/>
    </source>
</evidence>
<evidence type="ECO:0000256" key="10">
    <source>
        <dbReference type="ARBA" id="ARBA00023180"/>
    </source>
</evidence>
<keyword evidence="3 13" id="KW-0812">Transmembrane</keyword>
<dbReference type="GO" id="GO:0005886">
    <property type="term" value="C:plasma membrane"/>
    <property type="evidence" value="ECO:0007669"/>
    <property type="project" value="UniProtKB-SubCell"/>
</dbReference>
<evidence type="ECO:0000256" key="9">
    <source>
        <dbReference type="ARBA" id="ARBA00023170"/>
    </source>
</evidence>
<dbReference type="Gene3D" id="1.20.1070.10">
    <property type="entry name" value="Rhodopsin 7-helix transmembrane proteins"/>
    <property type="match status" value="1"/>
</dbReference>
<feature type="transmembrane region" description="Helical" evidence="15">
    <location>
        <begin position="351"/>
        <end position="373"/>
    </location>
</feature>
<dbReference type="SMART" id="SM01381">
    <property type="entry name" value="7TM_GPCR_Srsx"/>
    <property type="match status" value="1"/>
</dbReference>
<evidence type="ECO:0000313" key="18">
    <source>
        <dbReference type="Proteomes" id="UP000055048"/>
    </source>
</evidence>
<sequence>LFANMDNVTTHEAPLSLVLVNLTVRTVNISPYEELPEPCQLIDSSGNKLLMVVFTIIFCLSVIGNSLVIVTIVQNRWMRTITNLFLLNMAISDLLLTLICMPPTLTAILFQCFIWGQKMKWMCTLISFLQPVSVAANANTLVAIALERYYALCRPLQSRQWQTKSNVVRMMIIVWTASFTCSIPQAIVAEVIEIRPGQLNCRDNWPSGQAQLIYFIFLSLVLFIIPLIIMTMLYSLVIRSLWLGIKLHSQQSEPSLLNSKSGTRQSSLDTTDQLIDEPDEKRQSKNGWTAFKLATSCSGFFFPNRPKTAEVGSNGESANQSKRSRARLSGAFLRSTHIEKSLQTKKRVIKMLAAIVAEFFICWMPFYTFYLVVIIRPALFDASCYVTFLIMAYLSTCTNPITYCFMNSKFRKAFLAAIGCHIKEDDKTNFRKSTGPKRREAFRLPSVKPVDPLPSMQPLDEENLIRQLSNENYVTARQSLTDGFVDSLEKTALTTLQSEE</sequence>
<dbReference type="CDD" id="cd14993">
    <property type="entry name" value="7tmA_CCKR-like"/>
    <property type="match status" value="1"/>
</dbReference>
<feature type="transmembrane region" description="Helical" evidence="15">
    <location>
        <begin position="385"/>
        <end position="406"/>
    </location>
</feature>
<evidence type="ECO:0000256" key="4">
    <source>
        <dbReference type="ARBA" id="ARBA00022989"/>
    </source>
</evidence>
<evidence type="ECO:0000256" key="14">
    <source>
        <dbReference type="SAM" id="MobiDB-lite"/>
    </source>
</evidence>
<gene>
    <name evidence="17" type="primary">cckar</name>
    <name evidence="17" type="ORF">T05_15602</name>
</gene>
<dbReference type="InterPro" id="IPR017452">
    <property type="entry name" value="GPCR_Rhodpsn_7TM"/>
</dbReference>
<evidence type="ECO:0000256" key="12">
    <source>
        <dbReference type="ARBA" id="ARBA00023288"/>
    </source>
</evidence>
<evidence type="ECO:0000256" key="1">
    <source>
        <dbReference type="ARBA" id="ARBA00004651"/>
    </source>
</evidence>
<dbReference type="GO" id="GO:0008188">
    <property type="term" value="F:neuropeptide receptor activity"/>
    <property type="evidence" value="ECO:0007669"/>
    <property type="project" value="TreeGrafter"/>
</dbReference>
<accession>A0A0V0TG06</accession>
<reference evidence="17 18" key="1">
    <citation type="submission" date="2015-01" db="EMBL/GenBank/DDBJ databases">
        <title>Evolution of Trichinella species and genotypes.</title>
        <authorList>
            <person name="Korhonen P.K."/>
            <person name="Edoardo P."/>
            <person name="Giuseppe L.R."/>
            <person name="Gasser R.B."/>
        </authorList>
    </citation>
    <scope>NUCLEOTIDE SEQUENCE [LARGE SCALE GENOMIC DNA]</scope>
    <source>
        <strain evidence="17">ISS417</strain>
    </source>
</reference>
<dbReference type="PROSITE" id="PS00237">
    <property type="entry name" value="G_PROTEIN_RECEP_F1_1"/>
    <property type="match status" value="1"/>
</dbReference>
<dbReference type="OrthoDB" id="10037617at2759"/>
<dbReference type="InterPro" id="IPR009126">
    <property type="entry name" value="Cholcskin_rcpt"/>
</dbReference>
<evidence type="ECO:0000259" key="16">
    <source>
        <dbReference type="PROSITE" id="PS50262"/>
    </source>
</evidence>
<comment type="similarity">
    <text evidence="13">Belongs to the G-protein coupled receptor 1 family.</text>
</comment>
<dbReference type="PROSITE" id="PS50262">
    <property type="entry name" value="G_PROTEIN_RECEP_F1_2"/>
    <property type="match status" value="1"/>
</dbReference>
<comment type="subcellular location">
    <subcellularLocation>
        <location evidence="1">Cell membrane</location>
        <topology evidence="1">Multi-pass membrane protein</topology>
    </subcellularLocation>
</comment>
<keyword evidence="10" id="KW-0325">Glycoprotein</keyword>
<dbReference type="InterPro" id="IPR000276">
    <property type="entry name" value="GPCR_Rhodpsn"/>
</dbReference>
<feature type="non-terminal residue" evidence="17">
    <location>
        <position position="1"/>
    </location>
</feature>
<proteinExistence type="inferred from homology"/>
<keyword evidence="6 15" id="KW-0472">Membrane</keyword>
<dbReference type="AlphaFoldDB" id="A0A0V0TG06"/>
<dbReference type="Proteomes" id="UP000055048">
    <property type="component" value="Unassembled WGS sequence"/>
</dbReference>
<feature type="transmembrane region" description="Helical" evidence="15">
    <location>
        <begin position="49"/>
        <end position="73"/>
    </location>
</feature>
<feature type="region of interest" description="Disordered" evidence="14">
    <location>
        <begin position="254"/>
        <end position="283"/>
    </location>
</feature>
<keyword evidence="2" id="KW-1003">Cell membrane</keyword>
<evidence type="ECO:0000313" key="17">
    <source>
        <dbReference type="EMBL" id="KRX37475.1"/>
    </source>
</evidence>
<evidence type="ECO:0000256" key="2">
    <source>
        <dbReference type="ARBA" id="ARBA00022475"/>
    </source>
</evidence>
<feature type="domain" description="G-protein coupled receptors family 1 profile" evidence="16">
    <location>
        <begin position="64"/>
        <end position="403"/>
    </location>
</feature>
<dbReference type="PANTHER" id="PTHR24238">
    <property type="entry name" value="G-PROTEIN COUPLED RECEPTOR"/>
    <property type="match status" value="1"/>
</dbReference>
<keyword evidence="9 13" id="KW-0675">Receptor</keyword>